<dbReference type="GO" id="GO:0042147">
    <property type="term" value="P:retrograde transport, endosome to Golgi"/>
    <property type="evidence" value="ECO:0007669"/>
    <property type="project" value="TreeGrafter"/>
</dbReference>
<dbReference type="GO" id="GO:0031201">
    <property type="term" value="C:SNARE complex"/>
    <property type="evidence" value="ECO:0007669"/>
    <property type="project" value="TreeGrafter"/>
</dbReference>
<dbReference type="GO" id="GO:0012507">
    <property type="term" value="C:ER to Golgi transport vesicle membrane"/>
    <property type="evidence" value="ECO:0007669"/>
    <property type="project" value="TreeGrafter"/>
</dbReference>
<dbReference type="Gene3D" id="1.20.5.110">
    <property type="match status" value="1"/>
</dbReference>
<dbReference type="GO" id="GO:0031902">
    <property type="term" value="C:late endosome membrane"/>
    <property type="evidence" value="ECO:0007669"/>
    <property type="project" value="TreeGrafter"/>
</dbReference>
<evidence type="ECO:0000313" key="10">
    <source>
        <dbReference type="EMBL" id="JAC07363.1"/>
    </source>
</evidence>
<keyword evidence="7" id="KW-0175">Coiled coil</keyword>
<protein>
    <submittedName>
        <fullName evidence="10 11">Putative v-snare</fullName>
    </submittedName>
</protein>
<evidence type="ECO:0000256" key="3">
    <source>
        <dbReference type="ARBA" id="ARBA00022448"/>
    </source>
</evidence>
<dbReference type="PANTHER" id="PTHR21230:SF89">
    <property type="entry name" value="VESICLE TRANSPORT THROUGH INTERACTION WITH T-SNARES HOMOLOG 1B"/>
    <property type="match status" value="1"/>
</dbReference>
<comment type="similarity">
    <text evidence="2">Belongs to the VTI1 family.</text>
</comment>
<dbReference type="GO" id="GO:0005829">
    <property type="term" value="C:cytosol"/>
    <property type="evidence" value="ECO:0007669"/>
    <property type="project" value="GOC"/>
</dbReference>
<keyword evidence="3" id="KW-0813">Transport</keyword>
<sequence length="112" mass="12935">MADYDWDQHNRQQVLEGRQILERTSASLARSNRIAIETEQTGHEVMSELEVQRESLLRSQRRLENANDGLSKSSSILRAMSRNVLYNKLILVMIIVMEVLILVGLLYLKLSH</sequence>
<evidence type="ECO:0000256" key="4">
    <source>
        <dbReference type="ARBA" id="ARBA00022692"/>
    </source>
</evidence>
<evidence type="ECO:0000256" key="1">
    <source>
        <dbReference type="ARBA" id="ARBA00004211"/>
    </source>
</evidence>
<dbReference type="CDD" id="cd15890">
    <property type="entry name" value="SNARE_Vti1b"/>
    <property type="match status" value="1"/>
</dbReference>
<dbReference type="GO" id="GO:0015031">
    <property type="term" value="P:protein transport"/>
    <property type="evidence" value="ECO:0007669"/>
    <property type="project" value="UniProtKB-KW"/>
</dbReference>
<dbReference type="EnsemblMetazoa" id="AALFPA23_024876.R37065">
    <property type="protein sequence ID" value="AALFPA23_024876.P37065"/>
    <property type="gene ID" value="AALFPA23_024876"/>
</dbReference>
<dbReference type="GO" id="GO:0005789">
    <property type="term" value="C:endoplasmic reticulum membrane"/>
    <property type="evidence" value="ECO:0007669"/>
    <property type="project" value="TreeGrafter"/>
</dbReference>
<evidence type="ECO:0000256" key="7">
    <source>
        <dbReference type="ARBA" id="ARBA00023054"/>
    </source>
</evidence>
<evidence type="ECO:0000256" key="5">
    <source>
        <dbReference type="ARBA" id="ARBA00022927"/>
    </source>
</evidence>
<keyword evidence="8 9" id="KW-0472">Membrane</keyword>
<dbReference type="GO" id="GO:0006896">
    <property type="term" value="P:Golgi to vacuole transport"/>
    <property type="evidence" value="ECO:0007669"/>
    <property type="project" value="TreeGrafter"/>
</dbReference>
<evidence type="ECO:0000256" key="8">
    <source>
        <dbReference type="ARBA" id="ARBA00023136"/>
    </source>
</evidence>
<dbReference type="OrthoDB" id="430637at2759"/>
<organism evidence="10">
    <name type="scientific">Aedes albopictus</name>
    <name type="common">Asian tiger mosquito</name>
    <name type="synonym">Stegomyia albopicta</name>
    <dbReference type="NCBI Taxonomy" id="7160"/>
    <lineage>
        <taxon>Eukaryota</taxon>
        <taxon>Metazoa</taxon>
        <taxon>Ecdysozoa</taxon>
        <taxon>Arthropoda</taxon>
        <taxon>Hexapoda</taxon>
        <taxon>Insecta</taxon>
        <taxon>Pterygota</taxon>
        <taxon>Neoptera</taxon>
        <taxon>Endopterygota</taxon>
        <taxon>Diptera</taxon>
        <taxon>Nematocera</taxon>
        <taxon>Culicoidea</taxon>
        <taxon>Culicidae</taxon>
        <taxon>Culicinae</taxon>
        <taxon>Aedini</taxon>
        <taxon>Aedes</taxon>
        <taxon>Stegomyia</taxon>
    </lineage>
</organism>
<comment type="subcellular location">
    <subcellularLocation>
        <location evidence="1">Membrane</location>
        <topology evidence="1">Single-pass type IV membrane protein</topology>
    </subcellularLocation>
</comment>
<dbReference type="VEuPathDB" id="VectorBase:AALF019117"/>
<reference evidence="11" key="3">
    <citation type="submission" date="2025-05" db="UniProtKB">
        <authorList>
            <consortium name="EnsemblMetazoa"/>
        </authorList>
    </citation>
    <scope>IDENTIFICATION</scope>
    <source>
        <strain evidence="11">Foshan</strain>
    </source>
</reference>
<keyword evidence="12" id="KW-1185">Reference proteome</keyword>
<dbReference type="FunFam" id="1.20.5.110:FF:000002">
    <property type="entry name" value="Vesicle transport through interaction with t-SNAREsB"/>
    <property type="match status" value="1"/>
</dbReference>
<evidence type="ECO:0000256" key="6">
    <source>
        <dbReference type="ARBA" id="ARBA00022989"/>
    </source>
</evidence>
<evidence type="ECO:0000256" key="9">
    <source>
        <dbReference type="SAM" id="Phobius"/>
    </source>
</evidence>
<accession>A0A023ED58</accession>
<dbReference type="GO" id="GO:0048280">
    <property type="term" value="P:vesicle fusion with Golgi apparatus"/>
    <property type="evidence" value="ECO:0007669"/>
    <property type="project" value="TreeGrafter"/>
</dbReference>
<dbReference type="GO" id="GO:1903076">
    <property type="term" value="P:regulation of protein localization to plasma membrane"/>
    <property type="evidence" value="ECO:0007669"/>
    <property type="project" value="TreeGrafter"/>
</dbReference>
<reference evidence="10" key="1">
    <citation type="journal article" date="2014" name="PLoS Negl. Trop. Dis.">
        <title>Identification and characterization of seminal fluid proteins in the Asian tiger mosquito, Aedes albopictus.</title>
        <authorList>
            <person name="Boes K.E."/>
            <person name="Ribeiro J.M."/>
            <person name="Wong A."/>
            <person name="Harrington L.C."/>
            <person name="Wolfner M.F."/>
            <person name="Sirot L.K."/>
        </authorList>
    </citation>
    <scope>NUCLEOTIDE SEQUENCE</scope>
    <source>
        <tissue evidence="10">Reproductive organs</tissue>
    </source>
</reference>
<dbReference type="GO" id="GO:0000149">
    <property type="term" value="F:SNARE binding"/>
    <property type="evidence" value="ECO:0007669"/>
    <property type="project" value="TreeGrafter"/>
</dbReference>
<dbReference type="SUPFAM" id="SSF58038">
    <property type="entry name" value="SNARE fusion complex"/>
    <property type="match status" value="1"/>
</dbReference>
<keyword evidence="4 9" id="KW-0812">Transmembrane</keyword>
<keyword evidence="6 9" id="KW-1133">Transmembrane helix</keyword>
<dbReference type="GO" id="GO:0006891">
    <property type="term" value="P:intra-Golgi vesicle-mediated transport"/>
    <property type="evidence" value="ECO:0007669"/>
    <property type="project" value="TreeGrafter"/>
</dbReference>
<reference evidence="12" key="2">
    <citation type="journal article" date="2015" name="Proc. Natl. Acad. Sci. U.S.A.">
        <title>Genome sequence of the Asian Tiger mosquito, Aedes albopictus, reveals insights into its biology, genetics, and evolution.</title>
        <authorList>
            <person name="Chen X.G."/>
            <person name="Jiang X."/>
            <person name="Gu J."/>
            <person name="Xu M."/>
            <person name="Wu Y."/>
            <person name="Deng Y."/>
            <person name="Zhang C."/>
            <person name="Bonizzoni M."/>
            <person name="Dermauw W."/>
            <person name="Vontas J."/>
            <person name="Armbruster P."/>
            <person name="Huang X."/>
            <person name="Yang Y."/>
            <person name="Zhang H."/>
            <person name="He W."/>
            <person name="Peng H."/>
            <person name="Liu Y."/>
            <person name="Wu K."/>
            <person name="Chen J."/>
            <person name="Lirakis M."/>
            <person name="Topalis P."/>
            <person name="Van Leeuwen T."/>
            <person name="Hall A.B."/>
            <person name="Jiang X."/>
            <person name="Thorpe C."/>
            <person name="Mueller R.L."/>
            <person name="Sun C."/>
            <person name="Waterhouse R.M."/>
            <person name="Yan G."/>
            <person name="Tu Z.J."/>
            <person name="Fang X."/>
            <person name="James A.A."/>
        </authorList>
    </citation>
    <scope>NUCLEOTIDE SEQUENCE [LARGE SCALE GENOMIC DNA]</scope>
    <source>
        <strain evidence="12">Foshan</strain>
    </source>
</reference>
<dbReference type="GO" id="GO:0005794">
    <property type="term" value="C:Golgi apparatus"/>
    <property type="evidence" value="ECO:0007669"/>
    <property type="project" value="TreeGrafter"/>
</dbReference>
<dbReference type="Pfam" id="PF12352">
    <property type="entry name" value="V-SNARE_C"/>
    <property type="match status" value="1"/>
</dbReference>
<keyword evidence="5" id="KW-0653">Protein transport</keyword>
<feature type="transmembrane region" description="Helical" evidence="9">
    <location>
        <begin position="85"/>
        <end position="108"/>
    </location>
</feature>
<dbReference type="VEuPathDB" id="VectorBase:AALFPA_044183"/>
<dbReference type="VEuPathDB" id="VectorBase:AALC636_004260"/>
<evidence type="ECO:0000313" key="11">
    <source>
        <dbReference type="EnsemblMetazoa" id="AALFPA23_024876.P37065"/>
    </source>
</evidence>
<dbReference type="AlphaFoldDB" id="A0A023ED58"/>
<dbReference type="GO" id="GO:0005484">
    <property type="term" value="F:SNAP receptor activity"/>
    <property type="evidence" value="ECO:0007669"/>
    <property type="project" value="TreeGrafter"/>
</dbReference>
<dbReference type="EMBL" id="GAPW01006235">
    <property type="protein sequence ID" value="JAC07363.1"/>
    <property type="molecule type" value="mRNA"/>
</dbReference>
<proteinExistence type="evidence at transcript level"/>
<dbReference type="OMA" id="MNFGVDW"/>
<dbReference type="PANTHER" id="PTHR21230">
    <property type="entry name" value="VESICLE TRANSPORT V-SNARE PROTEIN VTI1-RELATED"/>
    <property type="match status" value="1"/>
</dbReference>
<evidence type="ECO:0000313" key="12">
    <source>
        <dbReference type="Proteomes" id="UP000069940"/>
    </source>
</evidence>
<dbReference type="Proteomes" id="UP000069940">
    <property type="component" value="Unassembled WGS sequence"/>
</dbReference>
<dbReference type="GO" id="GO:0016236">
    <property type="term" value="P:macroautophagy"/>
    <property type="evidence" value="ECO:0007669"/>
    <property type="project" value="TreeGrafter"/>
</dbReference>
<name>A0A023ED58_AEDAL</name>
<evidence type="ECO:0000256" key="2">
    <source>
        <dbReference type="ARBA" id="ARBA00006108"/>
    </source>
</evidence>
<dbReference type="STRING" id="7160.A0A023ED58"/>